<keyword evidence="10 19" id="KW-0418">Kinase</keyword>
<dbReference type="EMBL" id="CP017717">
    <property type="protein sequence ID" value="AQZ61796.1"/>
    <property type="molecule type" value="Genomic_DNA"/>
</dbReference>
<keyword evidence="20" id="KW-1185">Reference proteome</keyword>
<evidence type="ECO:0000256" key="14">
    <source>
        <dbReference type="ARBA" id="ARBA00024827"/>
    </source>
</evidence>
<keyword evidence="17" id="KW-0472">Membrane</keyword>
<keyword evidence="7" id="KW-0963">Cytoplasm</keyword>
<dbReference type="Pfam" id="PF07730">
    <property type="entry name" value="HisKA_3"/>
    <property type="match status" value="1"/>
</dbReference>
<evidence type="ECO:0000256" key="13">
    <source>
        <dbReference type="ARBA" id="ARBA00023014"/>
    </source>
</evidence>
<dbReference type="CDD" id="cd16917">
    <property type="entry name" value="HATPase_UhpB-NarQ-NarX-like"/>
    <property type="match status" value="1"/>
</dbReference>
<comment type="subcellular location">
    <subcellularLocation>
        <location evidence="3">Cytoplasm</location>
    </subcellularLocation>
</comment>
<dbReference type="InterPro" id="IPR050482">
    <property type="entry name" value="Sensor_HK_TwoCompSys"/>
</dbReference>
<dbReference type="PIRSF" id="PIRSF037434">
    <property type="entry name" value="STHK_ChrS"/>
    <property type="match status" value="1"/>
</dbReference>
<comment type="function">
    <text evidence="14">Member of the two-component regulatory system NreB/NreC involved in the control of dissimilatory nitrate/nitrite reduction in response to oxygen. NreB functions as a direct oxygen sensor histidine kinase which is autophosphorylated, in the absence of oxygen, probably at the conserved histidine residue, and transfers its phosphate group probably to a conserved aspartate residue of NreC. NreB/NreC activates the expression of the nitrate (narGHJI) and nitrite (nir) reductase operons, as well as the putative nitrate transporter gene narT.</text>
</comment>
<evidence type="ECO:0000259" key="18">
    <source>
        <dbReference type="PROSITE" id="PS50109"/>
    </source>
</evidence>
<evidence type="ECO:0000256" key="12">
    <source>
        <dbReference type="ARBA" id="ARBA00023012"/>
    </source>
</evidence>
<evidence type="ECO:0000256" key="7">
    <source>
        <dbReference type="ARBA" id="ARBA00022490"/>
    </source>
</evidence>
<feature type="transmembrane region" description="Helical" evidence="17">
    <location>
        <begin position="20"/>
        <end position="39"/>
    </location>
</feature>
<protein>
    <recommendedName>
        <fullName evidence="5">Oxygen sensor histidine kinase NreB</fullName>
        <ecNumber evidence="4">2.7.13.3</ecNumber>
    </recommendedName>
    <alternativeName>
        <fullName evidence="15">Nitrogen regulation protein B</fullName>
    </alternativeName>
</protein>
<evidence type="ECO:0000256" key="5">
    <source>
        <dbReference type="ARBA" id="ARBA00017322"/>
    </source>
</evidence>
<keyword evidence="13" id="KW-0411">Iron-sulfur</keyword>
<evidence type="ECO:0000256" key="16">
    <source>
        <dbReference type="SAM" id="Coils"/>
    </source>
</evidence>
<dbReference type="GO" id="GO:0016020">
    <property type="term" value="C:membrane"/>
    <property type="evidence" value="ECO:0007669"/>
    <property type="project" value="InterPro"/>
</dbReference>
<evidence type="ECO:0000256" key="8">
    <source>
        <dbReference type="ARBA" id="ARBA00022679"/>
    </source>
</evidence>
<feature type="transmembrane region" description="Helical" evidence="17">
    <location>
        <begin position="82"/>
        <end position="110"/>
    </location>
</feature>
<evidence type="ECO:0000256" key="17">
    <source>
        <dbReference type="SAM" id="Phobius"/>
    </source>
</evidence>
<dbReference type="PRINTS" id="PR00344">
    <property type="entry name" value="BCTRLSENSOR"/>
</dbReference>
<dbReference type="InterPro" id="IPR003594">
    <property type="entry name" value="HATPase_dom"/>
</dbReference>
<feature type="domain" description="Histidine kinase" evidence="18">
    <location>
        <begin position="328"/>
        <end position="421"/>
    </location>
</feature>
<keyword evidence="9" id="KW-0479">Metal-binding</keyword>
<dbReference type="InterPro" id="IPR005467">
    <property type="entry name" value="His_kinase_dom"/>
</dbReference>
<reference evidence="20" key="1">
    <citation type="journal article" date="2017" name="Med. Chem. Commun.">
        <title>Nonomuraea sp. ATCC 55076 harbours the largest actinomycete chromosome to date and the kistamicin biosynthetic gene cluster.</title>
        <authorList>
            <person name="Nazari B."/>
            <person name="Forneris C.C."/>
            <person name="Gibson M.I."/>
            <person name="Moon K."/>
            <person name="Schramma K.R."/>
            <person name="Seyedsayamdost M.R."/>
        </authorList>
    </citation>
    <scope>NUCLEOTIDE SEQUENCE [LARGE SCALE GENOMIC DNA]</scope>
    <source>
        <strain evidence="20">ATCC 55076</strain>
    </source>
</reference>
<dbReference type="AlphaFoldDB" id="A0A1U9ZV08"/>
<evidence type="ECO:0000256" key="6">
    <source>
        <dbReference type="ARBA" id="ARBA00022485"/>
    </source>
</evidence>
<dbReference type="PANTHER" id="PTHR24421">
    <property type="entry name" value="NITRATE/NITRITE SENSOR PROTEIN NARX-RELATED"/>
    <property type="match status" value="1"/>
</dbReference>
<keyword evidence="6" id="KW-0004">4Fe-4S</keyword>
<feature type="transmembrane region" description="Helical" evidence="17">
    <location>
        <begin position="122"/>
        <end position="143"/>
    </location>
</feature>
<evidence type="ECO:0000256" key="10">
    <source>
        <dbReference type="ARBA" id="ARBA00022777"/>
    </source>
</evidence>
<dbReference type="KEGG" id="noa:BKM31_10220"/>
<evidence type="ECO:0000313" key="19">
    <source>
        <dbReference type="EMBL" id="AQZ61796.1"/>
    </source>
</evidence>
<feature type="transmembrane region" description="Helical" evidence="17">
    <location>
        <begin position="149"/>
        <end position="169"/>
    </location>
</feature>
<evidence type="ECO:0000256" key="11">
    <source>
        <dbReference type="ARBA" id="ARBA00023004"/>
    </source>
</evidence>
<dbReference type="PROSITE" id="PS50109">
    <property type="entry name" value="HIS_KIN"/>
    <property type="match status" value="1"/>
</dbReference>
<dbReference type="GO" id="GO:0046983">
    <property type="term" value="F:protein dimerization activity"/>
    <property type="evidence" value="ECO:0007669"/>
    <property type="project" value="InterPro"/>
</dbReference>
<evidence type="ECO:0000256" key="4">
    <source>
        <dbReference type="ARBA" id="ARBA00012438"/>
    </source>
</evidence>
<name>A0A1U9ZV08_9ACTN</name>
<organism evidence="19 20">
    <name type="scientific">[Actinomadura] parvosata subsp. kistnae</name>
    <dbReference type="NCBI Taxonomy" id="1909395"/>
    <lineage>
        <taxon>Bacteria</taxon>
        <taxon>Bacillati</taxon>
        <taxon>Actinomycetota</taxon>
        <taxon>Actinomycetes</taxon>
        <taxon>Streptosporangiales</taxon>
        <taxon>Streptosporangiaceae</taxon>
        <taxon>Nonomuraea</taxon>
    </lineage>
</organism>
<keyword evidence="8" id="KW-0808">Transferase</keyword>
<gene>
    <name evidence="19" type="ORF">BKM31_10220</name>
</gene>
<proteinExistence type="predicted"/>
<dbReference type="Pfam" id="PF02518">
    <property type="entry name" value="HATPase_c"/>
    <property type="match status" value="1"/>
</dbReference>
<dbReference type="Proteomes" id="UP000190797">
    <property type="component" value="Chromosome"/>
</dbReference>
<dbReference type="GO" id="GO:0051539">
    <property type="term" value="F:4 iron, 4 sulfur cluster binding"/>
    <property type="evidence" value="ECO:0007669"/>
    <property type="project" value="UniProtKB-KW"/>
</dbReference>
<sequence length="451" mass="48170">MSIEAELRAEFDRWEHTESAVLKVLPYILLALSTVITLLQPLWGVPVHVPAVLGLSAVAAVWVLWFHTLWPGRHGSGPLMGVYYVGVVALSACLVALTPWFGFFAFLGYAHAFQYLKGRWRYVGVAATAMVAAMSYMGGAAGIKEEEWWAWLGLSVIVMLLAGAFFYFAELADRRILKQKQALTELHEANVKLEAALAENAALHAQLLVQAREAGVLDERQRMAREIHDTLAQGLAGILTQLQAAEQTMGEPPAWRRHVTNAMTLARESLTEARRSVHAVEPAMLAEARLPDAIGDVARRWAEVNDVEVVLTTTGDARPMHTDVEVALLRTAQEALANVAKHARAGRVGLTLSYMEDLVTLDVRDDGVGFETDARRAAGSGDGGFGLAGMRQRVQRLAGRLDIESEPGGGTAISATVPAIPASGGTVTVPAIPAGDGTAVAVPAVPAGGGA</sequence>
<evidence type="ECO:0000256" key="1">
    <source>
        <dbReference type="ARBA" id="ARBA00000085"/>
    </source>
</evidence>
<evidence type="ECO:0000256" key="3">
    <source>
        <dbReference type="ARBA" id="ARBA00004496"/>
    </source>
</evidence>
<dbReference type="SUPFAM" id="SSF55874">
    <property type="entry name" value="ATPase domain of HSP90 chaperone/DNA topoisomerase II/histidine kinase"/>
    <property type="match status" value="1"/>
</dbReference>
<accession>A0A1U9ZV08</accession>
<keyword evidence="17" id="KW-0812">Transmembrane</keyword>
<dbReference type="InterPro" id="IPR004358">
    <property type="entry name" value="Sig_transdc_His_kin-like_C"/>
</dbReference>
<keyword evidence="17" id="KW-1133">Transmembrane helix</keyword>
<feature type="transmembrane region" description="Helical" evidence="17">
    <location>
        <begin position="51"/>
        <end position="70"/>
    </location>
</feature>
<dbReference type="STRING" id="1909395.BKM31_10220"/>
<dbReference type="GO" id="GO:0000155">
    <property type="term" value="F:phosphorelay sensor kinase activity"/>
    <property type="evidence" value="ECO:0007669"/>
    <property type="project" value="InterPro"/>
</dbReference>
<dbReference type="SMART" id="SM00387">
    <property type="entry name" value="HATPase_c"/>
    <property type="match status" value="1"/>
</dbReference>
<dbReference type="InterPro" id="IPR011712">
    <property type="entry name" value="Sig_transdc_His_kin_sub3_dim/P"/>
</dbReference>
<dbReference type="PANTHER" id="PTHR24421:SF62">
    <property type="entry name" value="SENSORY TRANSDUCTION HISTIDINE KINASE"/>
    <property type="match status" value="1"/>
</dbReference>
<comment type="cofactor">
    <cofactor evidence="2">
        <name>[4Fe-4S] cluster</name>
        <dbReference type="ChEBI" id="CHEBI:49883"/>
    </cofactor>
</comment>
<evidence type="ECO:0000313" key="20">
    <source>
        <dbReference type="Proteomes" id="UP000190797"/>
    </source>
</evidence>
<feature type="coiled-coil region" evidence="16">
    <location>
        <begin position="179"/>
        <end position="206"/>
    </location>
</feature>
<dbReference type="GO" id="GO:0005737">
    <property type="term" value="C:cytoplasm"/>
    <property type="evidence" value="ECO:0007669"/>
    <property type="project" value="UniProtKB-SubCell"/>
</dbReference>
<dbReference type="OrthoDB" id="144293at2"/>
<evidence type="ECO:0000256" key="2">
    <source>
        <dbReference type="ARBA" id="ARBA00001966"/>
    </source>
</evidence>
<dbReference type="InterPro" id="IPR017205">
    <property type="entry name" value="Sig_transdc_His_kinase_ChrS"/>
</dbReference>
<dbReference type="EC" id="2.7.13.3" evidence="4"/>
<dbReference type="Gene3D" id="1.20.5.1930">
    <property type="match status" value="1"/>
</dbReference>
<keyword evidence="12" id="KW-0902">Two-component regulatory system</keyword>
<evidence type="ECO:0000256" key="9">
    <source>
        <dbReference type="ARBA" id="ARBA00022723"/>
    </source>
</evidence>
<dbReference type="GO" id="GO:0046872">
    <property type="term" value="F:metal ion binding"/>
    <property type="evidence" value="ECO:0007669"/>
    <property type="project" value="UniProtKB-KW"/>
</dbReference>
<dbReference type="Gene3D" id="3.30.565.10">
    <property type="entry name" value="Histidine kinase-like ATPase, C-terminal domain"/>
    <property type="match status" value="1"/>
</dbReference>
<keyword evidence="16" id="KW-0175">Coiled coil</keyword>
<dbReference type="InterPro" id="IPR036890">
    <property type="entry name" value="HATPase_C_sf"/>
</dbReference>
<keyword evidence="11" id="KW-0408">Iron</keyword>
<evidence type="ECO:0000256" key="15">
    <source>
        <dbReference type="ARBA" id="ARBA00030800"/>
    </source>
</evidence>
<dbReference type="RefSeq" id="WP_080037932.1">
    <property type="nucleotide sequence ID" value="NZ_CP017717.1"/>
</dbReference>
<comment type="catalytic activity">
    <reaction evidence="1">
        <text>ATP + protein L-histidine = ADP + protein N-phospho-L-histidine.</text>
        <dbReference type="EC" id="2.7.13.3"/>
    </reaction>
</comment>